<dbReference type="Gene3D" id="3.30.1370.70">
    <property type="entry name" value="Scaffold protein Nfu/NifU, N-terminal domain"/>
    <property type="match status" value="1"/>
</dbReference>
<evidence type="ECO:0000313" key="7">
    <source>
        <dbReference type="WBParaSite" id="TASK_0000327401-mRNA-1"/>
    </source>
</evidence>
<reference evidence="5 6" key="2">
    <citation type="submission" date="2018-11" db="EMBL/GenBank/DDBJ databases">
        <authorList>
            <consortium name="Pathogen Informatics"/>
        </authorList>
    </citation>
    <scope>NUCLEOTIDE SEQUENCE [LARGE SCALE GENOMIC DNA]</scope>
</reference>
<dbReference type="InterPro" id="IPR014824">
    <property type="entry name" value="Nfu/NifU_N"/>
</dbReference>
<dbReference type="SMART" id="SM00932">
    <property type="entry name" value="Nfu_N"/>
    <property type="match status" value="1"/>
</dbReference>
<dbReference type="InterPro" id="IPR035433">
    <property type="entry name" value="NFU1-like"/>
</dbReference>
<proteinExistence type="inferred from homology"/>
<dbReference type="InterPro" id="IPR036498">
    <property type="entry name" value="Nfu/NifU_N_sf"/>
</dbReference>
<dbReference type="GO" id="GO:0005506">
    <property type="term" value="F:iron ion binding"/>
    <property type="evidence" value="ECO:0007669"/>
    <property type="project" value="InterPro"/>
</dbReference>
<evidence type="ECO:0000256" key="3">
    <source>
        <dbReference type="SAM" id="MobiDB-lite"/>
    </source>
</evidence>
<name>A0A0R3W0R8_TAEAS</name>
<dbReference type="PANTHER" id="PTHR11178:SF1">
    <property type="entry name" value="NFU1 IRON-SULFUR CLUSTER SCAFFOLD HOMOLOG, MITOCHONDRIAL"/>
    <property type="match status" value="1"/>
</dbReference>
<accession>A0A0R3W0R8</accession>
<dbReference type="InterPro" id="IPR001075">
    <property type="entry name" value="NIF_FeS_clus_asmbl_NifU_C"/>
</dbReference>
<dbReference type="EMBL" id="UYRS01018293">
    <property type="protein sequence ID" value="VDK31570.1"/>
    <property type="molecule type" value="Genomic_DNA"/>
</dbReference>
<dbReference type="Proteomes" id="UP000282613">
    <property type="component" value="Unassembled WGS sequence"/>
</dbReference>
<evidence type="ECO:0000259" key="4">
    <source>
        <dbReference type="SMART" id="SM00932"/>
    </source>
</evidence>
<evidence type="ECO:0000313" key="6">
    <source>
        <dbReference type="Proteomes" id="UP000282613"/>
    </source>
</evidence>
<dbReference type="OrthoDB" id="565552at2759"/>
<dbReference type="GO" id="GO:0005739">
    <property type="term" value="C:mitochondrion"/>
    <property type="evidence" value="ECO:0007669"/>
    <property type="project" value="TreeGrafter"/>
</dbReference>
<dbReference type="GO" id="GO:0051536">
    <property type="term" value="F:iron-sulfur cluster binding"/>
    <property type="evidence" value="ECO:0007669"/>
    <property type="project" value="InterPro"/>
</dbReference>
<dbReference type="PIRSF" id="PIRSF036773">
    <property type="entry name" value="HIRIP5"/>
    <property type="match status" value="1"/>
</dbReference>
<dbReference type="STRING" id="60517.A0A0R3W0R8"/>
<dbReference type="WBParaSite" id="TASK_0000327401-mRNA-1">
    <property type="protein sequence ID" value="TASK_0000327401-mRNA-1"/>
    <property type="gene ID" value="TASK_0000327401"/>
</dbReference>
<gene>
    <name evidence="5" type="ORF">TASK_LOCUS3275</name>
</gene>
<sequence length="255" mass="28202">MFSLSKNLVKIPRFLPTYRGEDAFSMLSCYLTKALRCLFIQWSETPNPNSRKFVPGTSVLGTGTMDFQTKASTINSPLARNLFQIAGVAGVFLGPDFVTVTKTSDADWTVINPDIFACLMDFFTAGTPVLNNIYKEDVKEEEDEDTTVLMIKELLDSRIRPTVQEDGGDITFVDFKDGVVYLKMQGSCTSCPSSTVTLKHGVQNMLQFYIPEVEAVEEVEDSVSQEAFDKTEAAISAAKEAQESQSAPAFEKPDH</sequence>
<dbReference type="FunFam" id="3.30.300.130:FF:000001">
    <property type="entry name" value="NFU1 iron-sulfur cluster scaffold"/>
    <property type="match status" value="1"/>
</dbReference>
<dbReference type="InterPro" id="IPR034904">
    <property type="entry name" value="FSCA_dom_sf"/>
</dbReference>
<feature type="region of interest" description="Disordered" evidence="3">
    <location>
        <begin position="233"/>
        <end position="255"/>
    </location>
</feature>
<dbReference type="SUPFAM" id="SSF110836">
    <property type="entry name" value="Hypothetical protein SAV1430"/>
    <property type="match status" value="1"/>
</dbReference>
<evidence type="ECO:0000313" key="5">
    <source>
        <dbReference type="EMBL" id="VDK31570.1"/>
    </source>
</evidence>
<dbReference type="FunFam" id="3.30.1370.70:FF:000001">
    <property type="entry name" value="NifU-like protein 4, mitochondrial"/>
    <property type="match status" value="1"/>
</dbReference>
<feature type="domain" description="Scaffold protein Nfu/NifU N-terminal" evidence="4">
    <location>
        <begin position="40"/>
        <end position="126"/>
    </location>
</feature>
<dbReference type="Pfam" id="PF08712">
    <property type="entry name" value="Nfu_N"/>
    <property type="match status" value="1"/>
</dbReference>
<feature type="compositionally biased region" description="Low complexity" evidence="3">
    <location>
        <begin position="233"/>
        <end position="249"/>
    </location>
</feature>
<evidence type="ECO:0000256" key="2">
    <source>
        <dbReference type="ARBA" id="ARBA00018782"/>
    </source>
</evidence>
<keyword evidence="6" id="KW-1185">Reference proteome</keyword>
<dbReference type="AlphaFoldDB" id="A0A0R3W0R8"/>
<evidence type="ECO:0000256" key="1">
    <source>
        <dbReference type="ARBA" id="ARBA00006420"/>
    </source>
</evidence>
<organism evidence="7">
    <name type="scientific">Taenia asiatica</name>
    <name type="common">Asian tapeworm</name>
    <dbReference type="NCBI Taxonomy" id="60517"/>
    <lineage>
        <taxon>Eukaryota</taxon>
        <taxon>Metazoa</taxon>
        <taxon>Spiralia</taxon>
        <taxon>Lophotrochozoa</taxon>
        <taxon>Platyhelminthes</taxon>
        <taxon>Cestoda</taxon>
        <taxon>Eucestoda</taxon>
        <taxon>Cyclophyllidea</taxon>
        <taxon>Taeniidae</taxon>
        <taxon>Taenia</taxon>
    </lineage>
</organism>
<reference evidence="7" key="1">
    <citation type="submission" date="2017-02" db="UniProtKB">
        <authorList>
            <consortium name="WormBaseParasite"/>
        </authorList>
    </citation>
    <scope>IDENTIFICATION</scope>
</reference>
<protein>
    <recommendedName>
        <fullName evidence="2">NFU1 iron-sulfur cluster scaffold homolog, mitochondrial</fullName>
    </recommendedName>
</protein>
<dbReference type="SUPFAM" id="SSF117916">
    <property type="entry name" value="Fe-S cluster assembly (FSCA) domain-like"/>
    <property type="match status" value="1"/>
</dbReference>
<dbReference type="GO" id="GO:0016226">
    <property type="term" value="P:iron-sulfur cluster assembly"/>
    <property type="evidence" value="ECO:0007669"/>
    <property type="project" value="InterPro"/>
</dbReference>
<dbReference type="PANTHER" id="PTHR11178">
    <property type="entry name" value="IRON-SULFUR CLUSTER SCAFFOLD PROTEIN NFU-RELATED"/>
    <property type="match status" value="1"/>
</dbReference>
<comment type="similarity">
    <text evidence="1">Belongs to the NifU family.</text>
</comment>
<dbReference type="Pfam" id="PF01106">
    <property type="entry name" value="NifU"/>
    <property type="match status" value="1"/>
</dbReference>
<dbReference type="Gene3D" id="3.30.300.130">
    <property type="entry name" value="Fe-S cluster assembly (FSCA)"/>
    <property type="match status" value="1"/>
</dbReference>